<accession>A0ACC0U8M4</accession>
<sequence length="261" mass="27189">MLHSHPSLSCLSCSSLCLFLPLPFCCKKPASHRTPDMHAPQLPLSHHHVTHANASMLLALAFDTHSLSSTSDNVTTIASTSPTHAPPPVTFAFIPPAIINPILPTTAISLFPHLYMPQPPLPHPPPPLHPPISALPGPAPSVSPVVAIASAPCMTAIFALSAIVTAPALPTVITVTALVTPSPFVISTPMPMSPTAIPSLSTAVPTVVTPAPSISAITPMLMPTNSHLPPMPLLPNHAAISYLPTTISLPCLVKDVNKEQI</sequence>
<protein>
    <submittedName>
        <fullName evidence="1">Uncharacterized protein</fullName>
    </submittedName>
</protein>
<keyword evidence="2" id="KW-1185">Reference proteome</keyword>
<reference evidence="1" key="1">
    <citation type="submission" date="2021-03" db="EMBL/GenBank/DDBJ databases">
        <title>Evolutionary priming and transition to the ectomycorrhizal habit in an iconic lineage of mushroom-forming fungi: is preadaptation a requirement?</title>
        <authorList>
            <consortium name="DOE Joint Genome Institute"/>
            <person name="Looney B.P."/>
            <person name="Miyauchi S."/>
            <person name="Morin E."/>
            <person name="Drula E."/>
            <person name="Courty P.E."/>
            <person name="Chicoki N."/>
            <person name="Fauchery L."/>
            <person name="Kohler A."/>
            <person name="Kuo A."/>
            <person name="LaButti K."/>
            <person name="Pangilinan J."/>
            <person name="Lipzen A."/>
            <person name="Riley R."/>
            <person name="Andreopoulos W."/>
            <person name="He G."/>
            <person name="Johnson J."/>
            <person name="Barry K.W."/>
            <person name="Grigoriev I.V."/>
            <person name="Nagy L."/>
            <person name="Hibbett D."/>
            <person name="Henrissat B."/>
            <person name="Matheny P.B."/>
            <person name="Labbe J."/>
            <person name="Martin A.F."/>
        </authorList>
    </citation>
    <scope>NUCLEOTIDE SEQUENCE</scope>
    <source>
        <strain evidence="1">BPL698</strain>
    </source>
</reference>
<name>A0ACC0U8M4_9AGAM</name>
<evidence type="ECO:0000313" key="1">
    <source>
        <dbReference type="EMBL" id="KAI9507973.1"/>
    </source>
</evidence>
<dbReference type="EMBL" id="JAGFNK010000105">
    <property type="protein sequence ID" value="KAI9507973.1"/>
    <property type="molecule type" value="Genomic_DNA"/>
</dbReference>
<evidence type="ECO:0000313" key="2">
    <source>
        <dbReference type="Proteomes" id="UP001207468"/>
    </source>
</evidence>
<organism evidence="1 2">
    <name type="scientific">Russula earlei</name>
    <dbReference type="NCBI Taxonomy" id="71964"/>
    <lineage>
        <taxon>Eukaryota</taxon>
        <taxon>Fungi</taxon>
        <taxon>Dikarya</taxon>
        <taxon>Basidiomycota</taxon>
        <taxon>Agaricomycotina</taxon>
        <taxon>Agaricomycetes</taxon>
        <taxon>Russulales</taxon>
        <taxon>Russulaceae</taxon>
        <taxon>Russula</taxon>
    </lineage>
</organism>
<gene>
    <name evidence="1" type="ORF">F5148DRAFT_1149371</name>
</gene>
<proteinExistence type="predicted"/>
<dbReference type="Proteomes" id="UP001207468">
    <property type="component" value="Unassembled WGS sequence"/>
</dbReference>
<comment type="caution">
    <text evidence="1">The sequence shown here is derived from an EMBL/GenBank/DDBJ whole genome shotgun (WGS) entry which is preliminary data.</text>
</comment>